<dbReference type="AlphaFoldDB" id="A0A2W5TDN4"/>
<reference evidence="5 6" key="1">
    <citation type="submission" date="2017-08" db="EMBL/GenBank/DDBJ databases">
        <title>Infants hospitalized years apart are colonized by the same room-sourced microbial strains.</title>
        <authorList>
            <person name="Brooks B."/>
            <person name="Olm M.R."/>
            <person name="Firek B.A."/>
            <person name="Baker R."/>
            <person name="Thomas B.C."/>
            <person name="Morowitz M.J."/>
            <person name="Banfield J.F."/>
        </authorList>
    </citation>
    <scope>NUCLEOTIDE SEQUENCE [LARGE SCALE GENOMIC DNA]</scope>
    <source>
        <strain evidence="5">S2_003_000_R2_14</strain>
    </source>
</reference>
<feature type="domain" description="ArsA/GET3 Anion-transporting ATPase-like" evidence="4">
    <location>
        <begin position="1"/>
        <end position="151"/>
    </location>
</feature>
<dbReference type="Pfam" id="PF02374">
    <property type="entry name" value="ArsA_ATPase"/>
    <property type="match status" value="1"/>
</dbReference>
<dbReference type="PANTHER" id="PTHR10803:SF3">
    <property type="entry name" value="ATPASE GET3"/>
    <property type="match status" value="1"/>
</dbReference>
<comment type="catalytic activity">
    <reaction evidence="2">
        <text>arsenite(in) + ATP + H2O = arsenite(out) + ADP + phosphate + H(+)</text>
        <dbReference type="Rhea" id="RHEA:11348"/>
        <dbReference type="ChEBI" id="CHEBI:15377"/>
        <dbReference type="ChEBI" id="CHEBI:15378"/>
        <dbReference type="ChEBI" id="CHEBI:29242"/>
        <dbReference type="ChEBI" id="CHEBI:30616"/>
        <dbReference type="ChEBI" id="CHEBI:43474"/>
        <dbReference type="ChEBI" id="CHEBI:456216"/>
        <dbReference type="EC" id="7.3.2.7"/>
    </reaction>
</comment>
<dbReference type="GO" id="GO:0015446">
    <property type="term" value="F:ATPase-coupled arsenite transmembrane transporter activity"/>
    <property type="evidence" value="ECO:0007669"/>
    <property type="project" value="UniProtKB-EC"/>
</dbReference>
<dbReference type="CDD" id="cd02035">
    <property type="entry name" value="ArsA"/>
    <property type="match status" value="1"/>
</dbReference>
<evidence type="ECO:0000256" key="3">
    <source>
        <dbReference type="ARBA" id="ARBA00066752"/>
    </source>
</evidence>
<dbReference type="Gene3D" id="3.40.50.300">
    <property type="entry name" value="P-loop containing nucleotide triphosphate hydrolases"/>
    <property type="match status" value="1"/>
</dbReference>
<sequence length="285" mass="30985">MVLITGKGGVGRSVMTAVLARIAASRGKRVLVTEIGEESDDYSPLAKHFGRSRLPTQPEVVAPNTHGAVLLARTGQEMFLKSVLRSGTIARAALGSDALRKLLSAGPSFREMGVFFQLLNYLRGNEFDLILVDMPATGHTLSLTGLPELLLRLVPRGPIADSLREGQSYLNDPKQAAALIVTLPETLPVSECLELIEGLGKTKMPVGGVMVNRLPVDPFTEDERSKLTPLVTQHHWLGAEQFQRPLLARRELGRLRDNARVPIFTAPELPHEGLIDELVATLGAR</sequence>
<gene>
    <name evidence="5" type="ORF">DI536_12800</name>
</gene>
<evidence type="ECO:0000256" key="1">
    <source>
        <dbReference type="ARBA" id="ARBA00011040"/>
    </source>
</evidence>
<dbReference type="GO" id="GO:0016887">
    <property type="term" value="F:ATP hydrolysis activity"/>
    <property type="evidence" value="ECO:0007669"/>
    <property type="project" value="InterPro"/>
</dbReference>
<dbReference type="GO" id="GO:0005524">
    <property type="term" value="F:ATP binding"/>
    <property type="evidence" value="ECO:0007669"/>
    <property type="project" value="InterPro"/>
</dbReference>
<dbReference type="Proteomes" id="UP000249061">
    <property type="component" value="Unassembled WGS sequence"/>
</dbReference>
<proteinExistence type="inferred from homology"/>
<dbReference type="InterPro" id="IPR027417">
    <property type="entry name" value="P-loop_NTPase"/>
</dbReference>
<evidence type="ECO:0000259" key="4">
    <source>
        <dbReference type="Pfam" id="PF02374"/>
    </source>
</evidence>
<name>A0A2W5TDN4_9BACT</name>
<dbReference type="EC" id="7.3.2.7" evidence="3"/>
<dbReference type="EMBL" id="QFQP01000009">
    <property type="protein sequence ID" value="PZR13620.1"/>
    <property type="molecule type" value="Genomic_DNA"/>
</dbReference>
<evidence type="ECO:0000313" key="5">
    <source>
        <dbReference type="EMBL" id="PZR13620.1"/>
    </source>
</evidence>
<dbReference type="InterPro" id="IPR016300">
    <property type="entry name" value="ATPase_ArsA/GET3"/>
</dbReference>
<protein>
    <recommendedName>
        <fullName evidence="3">arsenite-transporting ATPase</fullName>
        <ecNumber evidence="3">7.3.2.7</ecNumber>
    </recommendedName>
</protein>
<evidence type="ECO:0000313" key="6">
    <source>
        <dbReference type="Proteomes" id="UP000249061"/>
    </source>
</evidence>
<organism evidence="5 6">
    <name type="scientific">Archangium gephyra</name>
    <dbReference type="NCBI Taxonomy" id="48"/>
    <lineage>
        <taxon>Bacteria</taxon>
        <taxon>Pseudomonadati</taxon>
        <taxon>Myxococcota</taxon>
        <taxon>Myxococcia</taxon>
        <taxon>Myxococcales</taxon>
        <taxon>Cystobacterineae</taxon>
        <taxon>Archangiaceae</taxon>
        <taxon>Archangium</taxon>
    </lineage>
</organism>
<dbReference type="SUPFAM" id="SSF52540">
    <property type="entry name" value="P-loop containing nucleoside triphosphate hydrolases"/>
    <property type="match status" value="1"/>
</dbReference>
<comment type="similarity">
    <text evidence="1">Belongs to the arsA ATPase family.</text>
</comment>
<comment type="caution">
    <text evidence="5">The sequence shown here is derived from an EMBL/GenBank/DDBJ whole genome shotgun (WGS) entry which is preliminary data.</text>
</comment>
<evidence type="ECO:0000256" key="2">
    <source>
        <dbReference type="ARBA" id="ARBA00052296"/>
    </source>
</evidence>
<accession>A0A2W5TDN4</accession>
<dbReference type="PANTHER" id="PTHR10803">
    <property type="entry name" value="ARSENICAL PUMP-DRIVING ATPASE ARSENITE-TRANSLOCATING ATPASE"/>
    <property type="match status" value="1"/>
</dbReference>
<dbReference type="InterPro" id="IPR025723">
    <property type="entry name" value="ArsA/GET3_ATPase-like"/>
</dbReference>